<dbReference type="SUPFAM" id="SSF53474">
    <property type="entry name" value="alpha/beta-Hydrolases"/>
    <property type="match status" value="1"/>
</dbReference>
<accession>A0AAD0YDP0</accession>
<reference evidence="5 6" key="1">
    <citation type="submission" date="2018-11" db="EMBL/GenBank/DDBJ databases">
        <title>Proposal to divide the Flavobacteriaceae and reorganize its genera based on Amino Acid Identity values calculated from whole genome sequences.</title>
        <authorList>
            <person name="Nicholson A.C."/>
            <person name="Gulvik C.A."/>
            <person name="Whitney A.M."/>
            <person name="Humrighouse B.W."/>
            <person name="Bell M."/>
            <person name="Holmes B."/>
            <person name="Steigerwalt A.G."/>
            <person name="Villarma A."/>
            <person name="Sheth M."/>
            <person name="Batra D."/>
            <person name="Pryor J."/>
            <person name="Bernardet J.-F."/>
            <person name="Hugo C."/>
            <person name="Kampfer P."/>
            <person name="Newman J."/>
            <person name="McQuiston J.R."/>
        </authorList>
    </citation>
    <scope>NUCLEOTIDE SEQUENCE [LARGE SCALE GENOMIC DNA]</scope>
    <source>
        <strain evidence="3 5">G0207</strain>
        <strain evidence="4 6">H5143</strain>
    </source>
</reference>
<organism evidence="3 5">
    <name type="scientific">Chryseobacterium shandongense</name>
    <dbReference type="NCBI Taxonomy" id="1493872"/>
    <lineage>
        <taxon>Bacteria</taxon>
        <taxon>Pseudomonadati</taxon>
        <taxon>Bacteroidota</taxon>
        <taxon>Flavobacteriia</taxon>
        <taxon>Flavobacteriales</taxon>
        <taxon>Weeksellaceae</taxon>
        <taxon>Chryseobacterium group</taxon>
        <taxon>Chryseobacterium</taxon>
    </lineage>
</organism>
<dbReference type="Proteomes" id="UP000274073">
    <property type="component" value="Chromosome"/>
</dbReference>
<dbReference type="PANTHER" id="PTHR48081">
    <property type="entry name" value="AB HYDROLASE SUPERFAMILY PROTEIN C4A8.06C"/>
    <property type="match status" value="1"/>
</dbReference>
<keyword evidence="6" id="KW-1185">Reference proteome</keyword>
<dbReference type="InterPro" id="IPR029058">
    <property type="entry name" value="AB_hydrolase_fold"/>
</dbReference>
<feature type="domain" description="BD-FAE-like" evidence="2">
    <location>
        <begin position="48"/>
        <end position="241"/>
    </location>
</feature>
<dbReference type="InterPro" id="IPR050300">
    <property type="entry name" value="GDXG_lipolytic_enzyme"/>
</dbReference>
<evidence type="ECO:0000313" key="6">
    <source>
        <dbReference type="Proteomes" id="UP000281741"/>
    </source>
</evidence>
<dbReference type="RefSeq" id="WP_123854411.1">
    <property type="nucleotide sequence ID" value="NZ_CP033912.1"/>
</dbReference>
<name>A0AAD0YDP0_9FLAO</name>
<proteinExistence type="predicted"/>
<dbReference type="EMBL" id="CP033912">
    <property type="protein sequence ID" value="AZA95484.1"/>
    <property type="molecule type" value="Genomic_DNA"/>
</dbReference>
<dbReference type="EMBL" id="CP033915">
    <property type="protein sequence ID" value="AZA87055.1"/>
    <property type="molecule type" value="Genomic_DNA"/>
</dbReference>
<evidence type="ECO:0000313" key="4">
    <source>
        <dbReference type="EMBL" id="AZA95484.1"/>
    </source>
</evidence>
<dbReference type="PANTHER" id="PTHR48081:SF13">
    <property type="entry name" value="ALPHA_BETA HYDROLASE"/>
    <property type="match status" value="1"/>
</dbReference>
<dbReference type="Gene3D" id="3.40.50.1820">
    <property type="entry name" value="alpha/beta hydrolase"/>
    <property type="match status" value="1"/>
</dbReference>
<protein>
    <submittedName>
        <fullName evidence="3">Alpha/beta hydrolase</fullName>
    </submittedName>
</protein>
<gene>
    <name evidence="3" type="ORF">EG349_09810</name>
    <name evidence="4" type="ORF">EG353_07890</name>
</gene>
<dbReference type="Pfam" id="PF20434">
    <property type="entry name" value="BD-FAE"/>
    <property type="match status" value="1"/>
</dbReference>
<dbReference type="AlphaFoldDB" id="A0AAD0YDP0"/>
<dbReference type="GO" id="GO:0016787">
    <property type="term" value="F:hydrolase activity"/>
    <property type="evidence" value="ECO:0007669"/>
    <property type="project" value="UniProtKB-KW"/>
</dbReference>
<evidence type="ECO:0000313" key="3">
    <source>
        <dbReference type="EMBL" id="AZA87055.1"/>
    </source>
</evidence>
<evidence type="ECO:0000259" key="2">
    <source>
        <dbReference type="Pfam" id="PF20434"/>
    </source>
</evidence>
<evidence type="ECO:0000256" key="1">
    <source>
        <dbReference type="ARBA" id="ARBA00022801"/>
    </source>
</evidence>
<dbReference type="Proteomes" id="UP000281741">
    <property type="component" value="Chromosome"/>
</dbReference>
<evidence type="ECO:0000313" key="5">
    <source>
        <dbReference type="Proteomes" id="UP000274073"/>
    </source>
</evidence>
<sequence length="286" mass="32588">MKNCLVIFGIVFIVLCNSCQQKTVNFGNDVSFTIEKNIPYGKDSQQKMDIYSPEKHKKEKDVFIIIHGGGWRGGSKSELTAFTHKLMEKFPGTLFVNADYRLASTKHFALPNQIDDIRSITQYLDKTLPFKPRYILLGNSAGANLSMLYGYQSDRNKNIKAVVNIVGPADLNDSGFKNYDDYSFLEKHLIDSTLVPKNISLMDFGSPVHWVSKTSPPTLSFYGAYDDVVPLSQMKILDSALEQNKVYHESYEFNGNHVNWINEPTSDFLIQKIHRFLMHVDKEKTP</sequence>
<dbReference type="InterPro" id="IPR049492">
    <property type="entry name" value="BD-FAE-like_dom"/>
</dbReference>
<keyword evidence="1 3" id="KW-0378">Hydrolase</keyword>